<comment type="caution">
    <text evidence="2">The sequence shown here is derived from an EMBL/GenBank/DDBJ whole genome shotgun (WGS) entry which is preliminary data.</text>
</comment>
<feature type="non-terminal residue" evidence="2">
    <location>
        <position position="1"/>
    </location>
</feature>
<proteinExistence type="predicted"/>
<name>A0A8S3CUW5_9BILA</name>
<dbReference type="Gene3D" id="3.40.50.300">
    <property type="entry name" value="P-loop containing nucleotide triphosphate hydrolases"/>
    <property type="match status" value="1"/>
</dbReference>
<protein>
    <recommendedName>
        <fullName evidence="1">SNF2 N-terminal domain-containing protein</fullName>
    </recommendedName>
</protein>
<dbReference type="Proteomes" id="UP000676336">
    <property type="component" value="Unassembled WGS sequence"/>
</dbReference>
<dbReference type="InterPro" id="IPR000330">
    <property type="entry name" value="SNF2_N"/>
</dbReference>
<reference evidence="2" key="1">
    <citation type="submission" date="2021-02" db="EMBL/GenBank/DDBJ databases">
        <authorList>
            <person name="Nowell W R."/>
        </authorList>
    </citation>
    <scope>NUCLEOTIDE SEQUENCE</scope>
</reference>
<evidence type="ECO:0000313" key="2">
    <source>
        <dbReference type="EMBL" id="CAF4908239.1"/>
    </source>
</evidence>
<dbReference type="EMBL" id="CAJOBI010176082">
    <property type="protein sequence ID" value="CAF4908239.1"/>
    <property type="molecule type" value="Genomic_DNA"/>
</dbReference>
<feature type="domain" description="SNF2 N-terminal" evidence="1">
    <location>
        <begin position="2"/>
        <end position="54"/>
    </location>
</feature>
<feature type="non-terminal residue" evidence="2">
    <location>
        <position position="55"/>
    </location>
</feature>
<sequence>VEYTVKCELSAVQRCLYHAMSKNRTLIIENQNGKSGRRALMNKLMQLRKICNHPF</sequence>
<dbReference type="Pfam" id="PF00176">
    <property type="entry name" value="SNF2-rel_dom"/>
    <property type="match status" value="1"/>
</dbReference>
<dbReference type="GO" id="GO:0005524">
    <property type="term" value="F:ATP binding"/>
    <property type="evidence" value="ECO:0007669"/>
    <property type="project" value="InterPro"/>
</dbReference>
<accession>A0A8S3CUW5</accession>
<evidence type="ECO:0000259" key="1">
    <source>
        <dbReference type="Pfam" id="PF00176"/>
    </source>
</evidence>
<organism evidence="2 3">
    <name type="scientific">Rotaria magnacalcarata</name>
    <dbReference type="NCBI Taxonomy" id="392030"/>
    <lineage>
        <taxon>Eukaryota</taxon>
        <taxon>Metazoa</taxon>
        <taxon>Spiralia</taxon>
        <taxon>Gnathifera</taxon>
        <taxon>Rotifera</taxon>
        <taxon>Eurotatoria</taxon>
        <taxon>Bdelloidea</taxon>
        <taxon>Philodinida</taxon>
        <taxon>Philodinidae</taxon>
        <taxon>Rotaria</taxon>
    </lineage>
</organism>
<dbReference type="AlphaFoldDB" id="A0A8S3CUW5"/>
<dbReference type="InterPro" id="IPR027417">
    <property type="entry name" value="P-loop_NTPase"/>
</dbReference>
<evidence type="ECO:0000313" key="3">
    <source>
        <dbReference type="Proteomes" id="UP000676336"/>
    </source>
</evidence>
<gene>
    <name evidence="2" type="ORF">SMN809_LOCUS52099</name>
</gene>
<dbReference type="SUPFAM" id="SSF52540">
    <property type="entry name" value="P-loop containing nucleoside triphosphate hydrolases"/>
    <property type="match status" value="1"/>
</dbReference>